<feature type="transmembrane region" description="Helical" evidence="1">
    <location>
        <begin position="38"/>
        <end position="66"/>
    </location>
</feature>
<reference evidence="2" key="1">
    <citation type="journal article" date="2023" name="Insect Mol. Biol.">
        <title>Genome sequencing provides insights into the evolution of gene families encoding plant cell wall-degrading enzymes in longhorned beetles.</title>
        <authorList>
            <person name="Shin N.R."/>
            <person name="Okamura Y."/>
            <person name="Kirsch R."/>
            <person name="Pauchet Y."/>
        </authorList>
    </citation>
    <scope>NUCLEOTIDE SEQUENCE</scope>
    <source>
        <strain evidence="2">MMC_N1</strain>
    </source>
</reference>
<dbReference type="Proteomes" id="UP001162164">
    <property type="component" value="Unassembled WGS sequence"/>
</dbReference>
<dbReference type="Pfam" id="PF10269">
    <property type="entry name" value="Tmemb_185A"/>
    <property type="match status" value="1"/>
</dbReference>
<proteinExistence type="predicted"/>
<feature type="transmembrane region" description="Helical" evidence="1">
    <location>
        <begin position="175"/>
        <end position="202"/>
    </location>
</feature>
<protein>
    <recommendedName>
        <fullName evidence="4">Transmembrane protein 185B</fullName>
    </recommendedName>
</protein>
<dbReference type="EMBL" id="JAPWTJ010000149">
    <property type="protein sequence ID" value="KAJ8982052.1"/>
    <property type="molecule type" value="Genomic_DNA"/>
</dbReference>
<evidence type="ECO:0000256" key="1">
    <source>
        <dbReference type="SAM" id="Phobius"/>
    </source>
</evidence>
<keyword evidence="1" id="KW-0472">Membrane</keyword>
<feature type="transmembrane region" description="Helical" evidence="1">
    <location>
        <begin position="78"/>
        <end position="99"/>
    </location>
</feature>
<dbReference type="InterPro" id="IPR019396">
    <property type="entry name" value="TM_Fragile-X-F-assoc"/>
</dbReference>
<evidence type="ECO:0008006" key="4">
    <source>
        <dbReference type="Google" id="ProtNLM"/>
    </source>
</evidence>
<keyword evidence="1" id="KW-0812">Transmembrane</keyword>
<feature type="transmembrane region" description="Helical" evidence="1">
    <location>
        <begin position="214"/>
        <end position="236"/>
    </location>
</feature>
<sequence length="343" mass="39705">MNLQTLFQDFNPSKFVVHSCLLVFTALFALRLDDYIQWSFWTVFTPIWVWKVLVIMGATVGSYVWWRYPHFRLEGEAYIHYKSMLISLALHLILLMFELLVCDKLESSRHLWILVFIPLIFISIVSIAVCIWAVKHDRSFEATLAYLELFCAVNILQFIFLALKLDKFIGWSWEVVFVPLWIVMCLSLVGVLYTIIFAAILLRTPEVNAQQRRNSFNSALGYTFLVIPILIFQVLLANKLDDDIGMSYVAVVSPLFISFVTLILMSFSAKGGNRWWFGMRKDFCSFVLGACPLLQEYANIAYHSERRTNGVELEQQAEKNEKHVKKADLMKPVMPIVSIEMPD</sequence>
<organism evidence="2 3">
    <name type="scientific">Molorchus minor</name>
    <dbReference type="NCBI Taxonomy" id="1323400"/>
    <lineage>
        <taxon>Eukaryota</taxon>
        <taxon>Metazoa</taxon>
        <taxon>Ecdysozoa</taxon>
        <taxon>Arthropoda</taxon>
        <taxon>Hexapoda</taxon>
        <taxon>Insecta</taxon>
        <taxon>Pterygota</taxon>
        <taxon>Neoptera</taxon>
        <taxon>Endopterygota</taxon>
        <taxon>Coleoptera</taxon>
        <taxon>Polyphaga</taxon>
        <taxon>Cucujiformia</taxon>
        <taxon>Chrysomeloidea</taxon>
        <taxon>Cerambycidae</taxon>
        <taxon>Lamiinae</taxon>
        <taxon>Monochamini</taxon>
        <taxon>Molorchus</taxon>
    </lineage>
</organism>
<accession>A0ABQ9JWH0</accession>
<feature type="transmembrane region" description="Helical" evidence="1">
    <location>
        <begin position="15"/>
        <end position="32"/>
    </location>
</feature>
<evidence type="ECO:0000313" key="2">
    <source>
        <dbReference type="EMBL" id="KAJ8982052.1"/>
    </source>
</evidence>
<feature type="transmembrane region" description="Helical" evidence="1">
    <location>
        <begin position="111"/>
        <end position="134"/>
    </location>
</feature>
<comment type="caution">
    <text evidence="2">The sequence shown here is derived from an EMBL/GenBank/DDBJ whole genome shotgun (WGS) entry which is preliminary data.</text>
</comment>
<keyword evidence="1" id="KW-1133">Transmembrane helix</keyword>
<evidence type="ECO:0000313" key="3">
    <source>
        <dbReference type="Proteomes" id="UP001162164"/>
    </source>
</evidence>
<name>A0ABQ9JWH0_9CUCU</name>
<gene>
    <name evidence="2" type="ORF">NQ317_001747</name>
</gene>
<dbReference type="PANTHER" id="PTHR13568">
    <property type="entry name" value="FAM11A, B PROTEIN"/>
    <property type="match status" value="1"/>
</dbReference>
<keyword evidence="3" id="KW-1185">Reference proteome</keyword>
<dbReference type="PANTHER" id="PTHR13568:SF6">
    <property type="entry name" value="TRANSMEMBRANE PROTEIN 185A"/>
    <property type="match status" value="1"/>
</dbReference>
<feature type="transmembrane region" description="Helical" evidence="1">
    <location>
        <begin position="248"/>
        <end position="269"/>
    </location>
</feature>
<feature type="transmembrane region" description="Helical" evidence="1">
    <location>
        <begin position="146"/>
        <end position="163"/>
    </location>
</feature>